<reference evidence="3" key="1">
    <citation type="submission" date="2022-07" db="EMBL/GenBank/DDBJ databases">
        <title>Chromosome-level genome of Muraenolepis orangiensis.</title>
        <authorList>
            <person name="Kim J."/>
        </authorList>
    </citation>
    <scope>NUCLEOTIDE SEQUENCE</scope>
    <source>
        <strain evidence="3">KU_S4_2022</strain>
        <tissue evidence="3">Muscle</tissue>
    </source>
</reference>
<evidence type="ECO:0000313" key="4">
    <source>
        <dbReference type="Proteomes" id="UP001148018"/>
    </source>
</evidence>
<dbReference type="Gene3D" id="1.10.510.10">
    <property type="entry name" value="Transferase(Phosphotransferase) domain 1"/>
    <property type="match status" value="1"/>
</dbReference>
<accession>A0A9Q0IPH8</accession>
<evidence type="ECO:0000256" key="1">
    <source>
        <dbReference type="SAM" id="MobiDB-lite"/>
    </source>
</evidence>
<evidence type="ECO:0000259" key="2">
    <source>
        <dbReference type="SMART" id="SM01331"/>
    </source>
</evidence>
<name>A0A9Q0IPH8_9TELE</name>
<dbReference type="Proteomes" id="UP001148018">
    <property type="component" value="Unassembled WGS sequence"/>
</dbReference>
<gene>
    <name evidence="3" type="ORF">NHX12_027710</name>
</gene>
<feature type="domain" description="Serine/threonine-protein kinase haspin C-terminal" evidence="2">
    <location>
        <begin position="1"/>
        <end position="66"/>
    </location>
</feature>
<organism evidence="3 4">
    <name type="scientific">Muraenolepis orangiensis</name>
    <name type="common">Patagonian moray cod</name>
    <dbReference type="NCBI Taxonomy" id="630683"/>
    <lineage>
        <taxon>Eukaryota</taxon>
        <taxon>Metazoa</taxon>
        <taxon>Chordata</taxon>
        <taxon>Craniata</taxon>
        <taxon>Vertebrata</taxon>
        <taxon>Euteleostomi</taxon>
        <taxon>Actinopterygii</taxon>
        <taxon>Neopterygii</taxon>
        <taxon>Teleostei</taxon>
        <taxon>Neoteleostei</taxon>
        <taxon>Acanthomorphata</taxon>
        <taxon>Zeiogadaria</taxon>
        <taxon>Gadariae</taxon>
        <taxon>Gadiformes</taxon>
        <taxon>Muraenolepidoidei</taxon>
        <taxon>Muraenolepididae</taxon>
        <taxon>Muraenolepis</taxon>
    </lineage>
</organism>
<keyword evidence="4" id="KW-1185">Reference proteome</keyword>
<evidence type="ECO:0000313" key="3">
    <source>
        <dbReference type="EMBL" id="KAJ3605665.1"/>
    </source>
</evidence>
<dbReference type="OrthoDB" id="21018at2759"/>
<sequence>MRQANSNEWSGYQPHSNVLWIHYLSDKLCSMKFRRSAGMRKIKAALTRFHNGPPQPQWEMCSGNQTETEPNEEEEDDGSASGPADTF</sequence>
<dbReference type="SMART" id="SM01331">
    <property type="entry name" value="DUF3635"/>
    <property type="match status" value="1"/>
</dbReference>
<feature type="region of interest" description="Disordered" evidence="1">
    <location>
        <begin position="49"/>
        <end position="87"/>
    </location>
</feature>
<dbReference type="InterPro" id="IPR024604">
    <property type="entry name" value="GSG2_C"/>
</dbReference>
<feature type="compositionally biased region" description="Acidic residues" evidence="1">
    <location>
        <begin position="69"/>
        <end position="78"/>
    </location>
</feature>
<proteinExistence type="predicted"/>
<dbReference type="Pfam" id="PF12330">
    <property type="entry name" value="Haspin_kinase"/>
    <property type="match status" value="1"/>
</dbReference>
<dbReference type="EMBL" id="JANIIK010000043">
    <property type="protein sequence ID" value="KAJ3605665.1"/>
    <property type="molecule type" value="Genomic_DNA"/>
</dbReference>
<dbReference type="AlphaFoldDB" id="A0A9Q0IPH8"/>
<protein>
    <recommendedName>
        <fullName evidence="2">Serine/threonine-protein kinase haspin C-terminal domain-containing protein</fullName>
    </recommendedName>
</protein>
<comment type="caution">
    <text evidence="3">The sequence shown here is derived from an EMBL/GenBank/DDBJ whole genome shotgun (WGS) entry which is preliminary data.</text>
</comment>